<keyword evidence="7" id="KW-0969">Cilium</keyword>
<dbReference type="EMBL" id="VIGD01000004">
    <property type="protein sequence ID" value="TQE91628.1"/>
    <property type="molecule type" value="Genomic_DNA"/>
</dbReference>
<name>A0A540V4I7_9BACL</name>
<accession>A0A540V4I7</accession>
<dbReference type="InterPro" id="IPR022781">
    <property type="entry name" value="Flagellar_biosynth_FliO"/>
</dbReference>
<dbReference type="OrthoDB" id="2376965at2"/>
<gene>
    <name evidence="7" type="ORF">FKZ59_04625</name>
</gene>
<keyword evidence="7" id="KW-0966">Cell projection</keyword>
<dbReference type="GO" id="GO:0044781">
    <property type="term" value="P:bacterial-type flagellum organization"/>
    <property type="evidence" value="ECO:0007669"/>
    <property type="project" value="InterPro"/>
</dbReference>
<evidence type="ECO:0000256" key="4">
    <source>
        <dbReference type="ARBA" id="ARBA00022989"/>
    </source>
</evidence>
<dbReference type="AlphaFoldDB" id="A0A540V4I7"/>
<evidence type="ECO:0000256" key="5">
    <source>
        <dbReference type="ARBA" id="ARBA00023136"/>
    </source>
</evidence>
<evidence type="ECO:0000313" key="7">
    <source>
        <dbReference type="EMBL" id="TQE91628.1"/>
    </source>
</evidence>
<comment type="caution">
    <text evidence="7">The sequence shown here is derived from an EMBL/GenBank/DDBJ whole genome shotgun (WGS) entry which is preliminary data.</text>
</comment>
<evidence type="ECO:0000256" key="3">
    <source>
        <dbReference type="ARBA" id="ARBA00022692"/>
    </source>
</evidence>
<dbReference type="Proteomes" id="UP000315753">
    <property type="component" value="Unassembled WGS sequence"/>
</dbReference>
<keyword evidence="2" id="KW-1003">Cell membrane</keyword>
<keyword evidence="7" id="KW-0282">Flagellum</keyword>
<protein>
    <submittedName>
        <fullName evidence="7">Flagellar protein</fullName>
    </submittedName>
</protein>
<sequence length="215" mass="24200">MKNLKKIGIIISLFAIILVTTPIHIVFAIEKNDMITDEYLQNPGAESSDSTAVKEQTAVGLTAWDYVKMILALLLVLMLLVWVLKFINKKSSHFQQNHLVKNLGGISLGSQKSVQVLQIGEALYIVGVGDNVELIKEITDRAEVERLLDFYNEKQMPATTAPYIGELFNKLKGKSTKSADGMHSDFGSLLNQRLSEIKESRREGLEKWKEKEHEK</sequence>
<reference evidence="7 8" key="1">
    <citation type="submission" date="2019-06" db="EMBL/GenBank/DDBJ databases">
        <title>Genome sequence of Ureibacillus terrenus.</title>
        <authorList>
            <person name="Maclea K.S."/>
            <person name="Simoes M."/>
        </authorList>
    </citation>
    <scope>NUCLEOTIDE SEQUENCE [LARGE SCALE GENOMIC DNA]</scope>
    <source>
        <strain evidence="7 8">ATCC BAA-384</strain>
    </source>
</reference>
<keyword evidence="3 6" id="KW-0812">Transmembrane</keyword>
<dbReference type="GO" id="GO:0016020">
    <property type="term" value="C:membrane"/>
    <property type="evidence" value="ECO:0007669"/>
    <property type="project" value="InterPro"/>
</dbReference>
<organism evidence="7 8">
    <name type="scientific">Ureibacillus terrenus</name>
    <dbReference type="NCBI Taxonomy" id="118246"/>
    <lineage>
        <taxon>Bacteria</taxon>
        <taxon>Bacillati</taxon>
        <taxon>Bacillota</taxon>
        <taxon>Bacilli</taxon>
        <taxon>Bacillales</taxon>
        <taxon>Caryophanaceae</taxon>
        <taxon>Ureibacillus</taxon>
    </lineage>
</organism>
<evidence type="ECO:0000256" key="1">
    <source>
        <dbReference type="ARBA" id="ARBA00004236"/>
    </source>
</evidence>
<evidence type="ECO:0000313" key="8">
    <source>
        <dbReference type="Proteomes" id="UP000315753"/>
    </source>
</evidence>
<dbReference type="RefSeq" id="WP_141601571.1">
    <property type="nucleotide sequence ID" value="NZ_JARMSB010000001.1"/>
</dbReference>
<evidence type="ECO:0000256" key="6">
    <source>
        <dbReference type="SAM" id="Phobius"/>
    </source>
</evidence>
<feature type="transmembrane region" description="Helical" evidence="6">
    <location>
        <begin position="66"/>
        <end position="87"/>
    </location>
</feature>
<feature type="transmembrane region" description="Helical" evidence="6">
    <location>
        <begin position="7"/>
        <end position="29"/>
    </location>
</feature>
<proteinExistence type="predicted"/>
<dbReference type="Pfam" id="PF04347">
    <property type="entry name" value="FliO"/>
    <property type="match status" value="1"/>
</dbReference>
<comment type="subcellular location">
    <subcellularLocation>
        <location evidence="1">Cell membrane</location>
    </subcellularLocation>
</comment>
<evidence type="ECO:0000256" key="2">
    <source>
        <dbReference type="ARBA" id="ARBA00022475"/>
    </source>
</evidence>
<keyword evidence="4 6" id="KW-1133">Transmembrane helix</keyword>
<keyword evidence="8" id="KW-1185">Reference proteome</keyword>
<keyword evidence="5 6" id="KW-0472">Membrane</keyword>